<gene>
    <name evidence="8" type="ORF">P9847_02520</name>
</gene>
<comment type="caution">
    <text evidence="8">The sequence shown here is derived from an EMBL/GenBank/DDBJ whole genome shotgun (WGS) entry which is preliminary data.</text>
</comment>
<keyword evidence="2 6" id="KW-0813">Transport</keyword>
<comment type="similarity">
    <text evidence="6">Belongs to the binding-protein-dependent transport system permease family.</text>
</comment>
<proteinExistence type="inferred from homology"/>
<dbReference type="Pfam" id="PF00528">
    <property type="entry name" value="BPD_transp_1"/>
    <property type="match status" value="1"/>
</dbReference>
<accession>A0ABU6PQA6</accession>
<evidence type="ECO:0000259" key="7">
    <source>
        <dbReference type="PROSITE" id="PS50928"/>
    </source>
</evidence>
<feature type="transmembrane region" description="Helical" evidence="6">
    <location>
        <begin position="90"/>
        <end position="113"/>
    </location>
</feature>
<evidence type="ECO:0000313" key="9">
    <source>
        <dbReference type="Proteomes" id="UP001343257"/>
    </source>
</evidence>
<dbReference type="SUPFAM" id="SSF161098">
    <property type="entry name" value="MetI-like"/>
    <property type="match status" value="1"/>
</dbReference>
<evidence type="ECO:0000256" key="3">
    <source>
        <dbReference type="ARBA" id="ARBA00022692"/>
    </source>
</evidence>
<evidence type="ECO:0000313" key="8">
    <source>
        <dbReference type="EMBL" id="MED5016175.1"/>
    </source>
</evidence>
<dbReference type="RefSeq" id="WP_328275117.1">
    <property type="nucleotide sequence ID" value="NZ_JARTLD010000005.1"/>
</dbReference>
<comment type="subcellular location">
    <subcellularLocation>
        <location evidence="6">Cell membrane</location>
        <topology evidence="6">Multi-pass membrane protein</topology>
    </subcellularLocation>
    <subcellularLocation>
        <location evidence="1">Membrane</location>
        <topology evidence="1">Multi-pass membrane protein</topology>
    </subcellularLocation>
</comment>
<feature type="transmembrane region" description="Helical" evidence="6">
    <location>
        <begin position="28"/>
        <end position="54"/>
    </location>
</feature>
<dbReference type="Proteomes" id="UP001343257">
    <property type="component" value="Unassembled WGS sequence"/>
</dbReference>
<evidence type="ECO:0000256" key="1">
    <source>
        <dbReference type="ARBA" id="ARBA00004141"/>
    </source>
</evidence>
<keyword evidence="3 6" id="KW-0812">Transmembrane</keyword>
<keyword evidence="9" id="KW-1185">Reference proteome</keyword>
<name>A0ABU6PQA6_9BACL</name>
<dbReference type="EMBL" id="JARTLD010000005">
    <property type="protein sequence ID" value="MED5016175.1"/>
    <property type="molecule type" value="Genomic_DNA"/>
</dbReference>
<feature type="domain" description="ABC transmembrane type-1" evidence="7">
    <location>
        <begin position="91"/>
        <end position="313"/>
    </location>
</feature>
<keyword evidence="5 6" id="KW-0472">Membrane</keyword>
<sequence>MPEHHKSSVHADPGSEKRFWRRLQQQKFYQICALMGIAYLLVFAYVPMVGLIIAFKNFKLSSGIPGFFTSEWVGFKWFAEFYHDISFWQIIRNTVVISLLKIAFTFPIPILFAIALNEVRKEGLKRFAQTASYLPHFISWVVVSGMLFSFLNSQNGVINQLLMNFGFIDHPISFLASSGYFWPLLVLSDIWKEMGWWTIIFLAAIAGVDPTLHEAAVVDGAGRMQRILYVTLPSIKTTIIVVLILALGNLFGGGLGGSNFEQAYLLGNPVNNSVSEIIQTYTLKMGLAQGRYSYATAIGLIQSVISLTLILVSNYSAKKASGVGLF</sequence>
<dbReference type="InterPro" id="IPR035906">
    <property type="entry name" value="MetI-like_sf"/>
</dbReference>
<dbReference type="CDD" id="cd06261">
    <property type="entry name" value="TM_PBP2"/>
    <property type="match status" value="1"/>
</dbReference>
<dbReference type="PANTHER" id="PTHR43496:SF1">
    <property type="entry name" value="POLYGALACTURONAN_RHAMNOGALACTURONAN TRANSPORT SYSTEM PERMEASE PROTEIN YTEP"/>
    <property type="match status" value="1"/>
</dbReference>
<reference evidence="8 9" key="1">
    <citation type="submission" date="2023-03" db="EMBL/GenBank/DDBJ databases">
        <title>Bacillus Genome Sequencing.</title>
        <authorList>
            <person name="Dunlap C."/>
        </authorList>
    </citation>
    <scope>NUCLEOTIDE SEQUENCE [LARGE SCALE GENOMIC DNA]</scope>
    <source>
        <strain evidence="8 9">NRS-52</strain>
    </source>
</reference>
<dbReference type="PANTHER" id="PTHR43496">
    <property type="entry name" value="PROTEIN LPLB"/>
    <property type="match status" value="1"/>
</dbReference>
<dbReference type="PROSITE" id="PS50928">
    <property type="entry name" value="ABC_TM1"/>
    <property type="match status" value="1"/>
</dbReference>
<feature type="transmembrane region" description="Helical" evidence="6">
    <location>
        <begin position="292"/>
        <end position="312"/>
    </location>
</feature>
<evidence type="ECO:0000256" key="6">
    <source>
        <dbReference type="RuleBase" id="RU363032"/>
    </source>
</evidence>
<dbReference type="InterPro" id="IPR000515">
    <property type="entry name" value="MetI-like"/>
</dbReference>
<evidence type="ECO:0000256" key="5">
    <source>
        <dbReference type="ARBA" id="ARBA00023136"/>
    </source>
</evidence>
<evidence type="ECO:0000256" key="4">
    <source>
        <dbReference type="ARBA" id="ARBA00022989"/>
    </source>
</evidence>
<feature type="transmembrane region" description="Helical" evidence="6">
    <location>
        <begin position="194"/>
        <end position="215"/>
    </location>
</feature>
<feature type="transmembrane region" description="Helical" evidence="6">
    <location>
        <begin position="163"/>
        <end position="182"/>
    </location>
</feature>
<protein>
    <submittedName>
        <fullName evidence="8">ABC transporter permease subunit</fullName>
    </submittedName>
</protein>
<keyword evidence="4 6" id="KW-1133">Transmembrane helix</keyword>
<organism evidence="8 9">
    <name type="scientific">Paenibacillus chibensis</name>
    <dbReference type="NCBI Taxonomy" id="59846"/>
    <lineage>
        <taxon>Bacteria</taxon>
        <taxon>Bacillati</taxon>
        <taxon>Bacillota</taxon>
        <taxon>Bacilli</taxon>
        <taxon>Bacillales</taxon>
        <taxon>Paenibacillaceae</taxon>
        <taxon>Paenibacillus</taxon>
    </lineage>
</organism>
<dbReference type="Gene3D" id="1.10.3720.10">
    <property type="entry name" value="MetI-like"/>
    <property type="match status" value="1"/>
</dbReference>
<feature type="transmembrane region" description="Helical" evidence="6">
    <location>
        <begin position="227"/>
        <end position="251"/>
    </location>
</feature>
<evidence type="ECO:0000256" key="2">
    <source>
        <dbReference type="ARBA" id="ARBA00022448"/>
    </source>
</evidence>
<feature type="transmembrane region" description="Helical" evidence="6">
    <location>
        <begin position="133"/>
        <end position="151"/>
    </location>
</feature>